<reference evidence="4 5" key="1">
    <citation type="journal article" date="2019" name="Environ. Microbiol.">
        <title>Species interactions and distinct microbial communities in high Arctic permafrost affected cryosols are associated with the CH4 and CO2 gas fluxes.</title>
        <authorList>
            <person name="Altshuler I."/>
            <person name="Hamel J."/>
            <person name="Turney S."/>
            <person name="Magnuson E."/>
            <person name="Levesque R."/>
            <person name="Greer C."/>
            <person name="Whyte L.G."/>
        </authorList>
    </citation>
    <scope>NUCLEOTIDE SEQUENCE [LARGE SCALE GENOMIC DNA]</scope>
    <source>
        <strain evidence="4 5">S5.20</strain>
    </source>
</reference>
<protein>
    <submittedName>
        <fullName evidence="4">DUF1775 domain-containing protein</fullName>
    </submittedName>
</protein>
<name>A0A502DX74_9MYCO</name>
<sequence>MRSIHRAYSRALITTGAAGIAMSIGLLSGAGPAWAHVHVESDGAAPGSTSVLTFRVPGESESGALTTEFTVTLPNVASVRTELMPGWTAKLDRDATAGTVRSVTWTVGPAVGISPDQFALFNVSVTLPNQPSVTLPATQTYSDGTVVRWDQPPLANGDEPEHPAPELNLTGVTGAESDEHQPAPTASAAKPADAAPAAAPAPDNAARWLAGGALVLAAVGVVAALTGRRRT</sequence>
<keyword evidence="2" id="KW-1133">Transmembrane helix</keyword>
<dbReference type="InterPro" id="IPR038507">
    <property type="entry name" value="YcnI-like_sf"/>
</dbReference>
<keyword evidence="5" id="KW-1185">Reference proteome</keyword>
<evidence type="ECO:0000256" key="2">
    <source>
        <dbReference type="SAM" id="Phobius"/>
    </source>
</evidence>
<evidence type="ECO:0000259" key="3">
    <source>
        <dbReference type="Pfam" id="PF07987"/>
    </source>
</evidence>
<feature type="compositionally biased region" description="Low complexity" evidence="1">
    <location>
        <begin position="182"/>
        <end position="199"/>
    </location>
</feature>
<dbReference type="EMBL" id="RCZG01000015">
    <property type="protein sequence ID" value="TPG29704.1"/>
    <property type="molecule type" value="Genomic_DNA"/>
</dbReference>
<evidence type="ECO:0000256" key="1">
    <source>
        <dbReference type="SAM" id="MobiDB-lite"/>
    </source>
</evidence>
<dbReference type="Proteomes" id="UP000320095">
    <property type="component" value="Unassembled WGS sequence"/>
</dbReference>
<evidence type="ECO:0000313" key="4">
    <source>
        <dbReference type="EMBL" id="TPG29704.1"/>
    </source>
</evidence>
<organism evidence="4 5">
    <name type="scientific">Mycolicibacterium hodleri</name>
    <dbReference type="NCBI Taxonomy" id="49897"/>
    <lineage>
        <taxon>Bacteria</taxon>
        <taxon>Bacillati</taxon>
        <taxon>Actinomycetota</taxon>
        <taxon>Actinomycetes</taxon>
        <taxon>Mycobacteriales</taxon>
        <taxon>Mycobacteriaceae</taxon>
        <taxon>Mycolicibacterium</taxon>
    </lineage>
</organism>
<dbReference type="Gene3D" id="2.60.40.2230">
    <property type="entry name" value="Uncharacterised protein YcnI-like PF07987, DUF1775"/>
    <property type="match status" value="1"/>
</dbReference>
<keyword evidence="2" id="KW-0472">Membrane</keyword>
<dbReference type="InterPro" id="IPR012533">
    <property type="entry name" value="YcnI-copper_dom"/>
</dbReference>
<gene>
    <name evidence="4" type="ORF">EAH80_26080</name>
</gene>
<keyword evidence="2" id="KW-0812">Transmembrane</keyword>
<feature type="domain" description="YncI copper-binding" evidence="3">
    <location>
        <begin position="36"/>
        <end position="169"/>
    </location>
</feature>
<evidence type="ECO:0000313" key="5">
    <source>
        <dbReference type="Proteomes" id="UP000320095"/>
    </source>
</evidence>
<feature type="transmembrane region" description="Helical" evidence="2">
    <location>
        <begin position="208"/>
        <end position="227"/>
    </location>
</feature>
<dbReference type="RefSeq" id="WP_140697843.1">
    <property type="nucleotide sequence ID" value="NZ_RCZG01000015.1"/>
</dbReference>
<comment type="caution">
    <text evidence="4">The sequence shown here is derived from an EMBL/GenBank/DDBJ whole genome shotgun (WGS) entry which is preliminary data.</text>
</comment>
<dbReference type="AlphaFoldDB" id="A0A502DX74"/>
<dbReference type="CDD" id="cd08545">
    <property type="entry name" value="YcnI_like"/>
    <property type="match status" value="1"/>
</dbReference>
<proteinExistence type="predicted"/>
<dbReference type="OrthoDB" id="9810871at2"/>
<feature type="region of interest" description="Disordered" evidence="1">
    <location>
        <begin position="150"/>
        <end position="199"/>
    </location>
</feature>
<accession>A0A502DX74</accession>
<dbReference type="Pfam" id="PF07987">
    <property type="entry name" value="DUF1775"/>
    <property type="match status" value="1"/>
</dbReference>